<dbReference type="AlphaFoldDB" id="A0AAN6SCU0"/>
<dbReference type="PANTHER" id="PTHR42877">
    <property type="entry name" value="L-ORNITHINE N(5)-MONOOXYGENASE-RELATED"/>
    <property type="match status" value="1"/>
</dbReference>
<evidence type="ECO:0000256" key="2">
    <source>
        <dbReference type="ARBA" id="ARBA00022630"/>
    </source>
</evidence>
<dbReference type="PANTHER" id="PTHR42877:SF10">
    <property type="entry name" value="L-ORNITHINE N(5)-OXYGENASE"/>
    <property type="match status" value="1"/>
</dbReference>
<dbReference type="EMBL" id="MU859238">
    <property type="protein sequence ID" value="KAK3948905.1"/>
    <property type="molecule type" value="Genomic_DNA"/>
</dbReference>
<dbReference type="Pfam" id="PF00743">
    <property type="entry name" value="FMO-like"/>
    <property type="match status" value="1"/>
</dbReference>
<evidence type="ECO:0000256" key="1">
    <source>
        <dbReference type="ARBA" id="ARBA00010139"/>
    </source>
</evidence>
<evidence type="ECO:0000256" key="4">
    <source>
        <dbReference type="ARBA" id="ARBA00023002"/>
    </source>
</evidence>
<dbReference type="InterPro" id="IPR036188">
    <property type="entry name" value="FAD/NAD-bd_sf"/>
</dbReference>
<proteinExistence type="inferred from homology"/>
<keyword evidence="7" id="KW-1185">Reference proteome</keyword>
<name>A0AAN6SCU0_9PEZI</name>
<reference evidence="6" key="1">
    <citation type="journal article" date="2023" name="Mol. Phylogenet. Evol.">
        <title>Genome-scale phylogeny and comparative genomics of the fungal order Sordariales.</title>
        <authorList>
            <person name="Hensen N."/>
            <person name="Bonometti L."/>
            <person name="Westerberg I."/>
            <person name="Brannstrom I.O."/>
            <person name="Guillou S."/>
            <person name="Cros-Aarteil S."/>
            <person name="Calhoun S."/>
            <person name="Haridas S."/>
            <person name="Kuo A."/>
            <person name="Mondo S."/>
            <person name="Pangilinan J."/>
            <person name="Riley R."/>
            <person name="LaButti K."/>
            <person name="Andreopoulos B."/>
            <person name="Lipzen A."/>
            <person name="Chen C."/>
            <person name="Yan M."/>
            <person name="Daum C."/>
            <person name="Ng V."/>
            <person name="Clum A."/>
            <person name="Steindorff A."/>
            <person name="Ohm R.A."/>
            <person name="Martin F."/>
            <person name="Silar P."/>
            <person name="Natvig D.O."/>
            <person name="Lalanne C."/>
            <person name="Gautier V."/>
            <person name="Ament-Velasquez S.L."/>
            <person name="Kruys A."/>
            <person name="Hutchinson M.I."/>
            <person name="Powell A.J."/>
            <person name="Barry K."/>
            <person name="Miller A.N."/>
            <person name="Grigoriev I.V."/>
            <person name="Debuchy R."/>
            <person name="Gladieux P."/>
            <person name="Hiltunen Thoren M."/>
            <person name="Johannesson H."/>
        </authorList>
    </citation>
    <scope>NUCLEOTIDE SEQUENCE</scope>
    <source>
        <strain evidence="6">CBS 626.80</strain>
    </source>
</reference>
<keyword evidence="3" id="KW-0274">FAD</keyword>
<evidence type="ECO:0000313" key="7">
    <source>
        <dbReference type="Proteomes" id="UP001303222"/>
    </source>
</evidence>
<evidence type="ECO:0000313" key="6">
    <source>
        <dbReference type="EMBL" id="KAK3948905.1"/>
    </source>
</evidence>
<keyword evidence="5" id="KW-1133">Transmembrane helix</keyword>
<accession>A0AAN6SCU0</accession>
<keyword evidence="2" id="KW-0285">Flavoprotein</keyword>
<comment type="similarity">
    <text evidence="1">Belongs to the FAD-binding monooxygenase family.</text>
</comment>
<gene>
    <name evidence="6" type="ORF">QBC32DRAFT_379940</name>
</gene>
<dbReference type="InterPro" id="IPR020946">
    <property type="entry name" value="Flavin_mOase-like"/>
</dbReference>
<dbReference type="Gene3D" id="3.50.50.60">
    <property type="entry name" value="FAD/NAD(P)-binding domain"/>
    <property type="match status" value="3"/>
</dbReference>
<organism evidence="6 7">
    <name type="scientific">Pseudoneurospora amorphoporcata</name>
    <dbReference type="NCBI Taxonomy" id="241081"/>
    <lineage>
        <taxon>Eukaryota</taxon>
        <taxon>Fungi</taxon>
        <taxon>Dikarya</taxon>
        <taxon>Ascomycota</taxon>
        <taxon>Pezizomycotina</taxon>
        <taxon>Sordariomycetes</taxon>
        <taxon>Sordariomycetidae</taxon>
        <taxon>Sordariales</taxon>
        <taxon>Sordariaceae</taxon>
        <taxon>Pseudoneurospora</taxon>
    </lineage>
</organism>
<evidence type="ECO:0000256" key="5">
    <source>
        <dbReference type="SAM" id="Phobius"/>
    </source>
</evidence>
<feature type="transmembrane region" description="Helical" evidence="5">
    <location>
        <begin position="20"/>
        <end position="41"/>
    </location>
</feature>
<sequence>MMASHTKENDNGKEKDDPVFSYSQFACIGTGFSGIALGATLQRWYGITDIRFFDKQSQLGGTWHVNQYPGCACDVPSALYSLSFECNPDWTRVLPTYAELWAYLHRVARKYDLVDKMTFDVAVEKCVWIEDKARWRMWIRQKHTGQVIVHECQFLYSGVGYFDQQRDLGIPGAESFRGPMFHSAKWRHDVDLTGKKVVVFGNGCTGAQIVPAIVDKTASLTHVVRSKHWVYPPLDEKVPFWLMFTLANIPGTMQIQRFLTFIKAEVEYIGFGDGKIAKAWRKMRQRQVEAYMRATAPEKYHDLLIPDFEIGCKRRIFDSGYLKSLHNEHLRLTNEPVEEILPQGLRMKSGEIVEADVLVLANGFKTNQFFLECEIVGRGGETIHEHWDSFGGAEAYNCESLCGFPNFFLLGGPNTATGHTSFLIAVENAINYSMRVIEPVLKGKASVVEVKREAEERYVQWVHRALQDTVFSTGCSSWYIRAVDGKKPWNATAYPLSQAHYWYSCVFPSWKDWRYSGQTGKNKIVKQSHTVRRLLTLTAFTLGVVFWSKSNPNSVLASLLAKPSTILSWLAGAAIQSGAEAVAMIKGAWR</sequence>
<dbReference type="GO" id="GO:0004499">
    <property type="term" value="F:N,N-dimethylaniline monooxygenase activity"/>
    <property type="evidence" value="ECO:0007669"/>
    <property type="project" value="InterPro"/>
</dbReference>
<keyword evidence="5" id="KW-0472">Membrane</keyword>
<evidence type="ECO:0000256" key="3">
    <source>
        <dbReference type="ARBA" id="ARBA00022827"/>
    </source>
</evidence>
<dbReference type="Proteomes" id="UP001303222">
    <property type="component" value="Unassembled WGS sequence"/>
</dbReference>
<dbReference type="SUPFAM" id="SSF51905">
    <property type="entry name" value="FAD/NAD(P)-binding domain"/>
    <property type="match status" value="2"/>
</dbReference>
<comment type="caution">
    <text evidence="6">The sequence shown here is derived from an EMBL/GenBank/DDBJ whole genome shotgun (WGS) entry which is preliminary data.</text>
</comment>
<keyword evidence="5" id="KW-0812">Transmembrane</keyword>
<dbReference type="InterPro" id="IPR051209">
    <property type="entry name" value="FAD-bind_Monooxygenase_sf"/>
</dbReference>
<reference evidence="6" key="2">
    <citation type="submission" date="2023-06" db="EMBL/GenBank/DDBJ databases">
        <authorList>
            <consortium name="Lawrence Berkeley National Laboratory"/>
            <person name="Mondo S.J."/>
            <person name="Hensen N."/>
            <person name="Bonometti L."/>
            <person name="Westerberg I."/>
            <person name="Brannstrom I.O."/>
            <person name="Guillou S."/>
            <person name="Cros-Aarteil S."/>
            <person name="Calhoun S."/>
            <person name="Haridas S."/>
            <person name="Kuo A."/>
            <person name="Pangilinan J."/>
            <person name="Riley R."/>
            <person name="Labutti K."/>
            <person name="Andreopoulos B."/>
            <person name="Lipzen A."/>
            <person name="Chen C."/>
            <person name="Yanf M."/>
            <person name="Daum C."/>
            <person name="Ng V."/>
            <person name="Clum A."/>
            <person name="Steindorff A."/>
            <person name="Ohm R."/>
            <person name="Martin F."/>
            <person name="Silar P."/>
            <person name="Natvig D."/>
            <person name="Lalanne C."/>
            <person name="Gautier V."/>
            <person name="Ament-Velasquez S.L."/>
            <person name="Kruys A."/>
            <person name="Hutchinson M.I."/>
            <person name="Powell A.J."/>
            <person name="Barry K."/>
            <person name="Miller A.N."/>
            <person name="Grigoriev I.V."/>
            <person name="Debuchy R."/>
            <person name="Gladieux P."/>
            <person name="Thoren M.H."/>
            <person name="Johannesson H."/>
        </authorList>
    </citation>
    <scope>NUCLEOTIDE SEQUENCE</scope>
    <source>
        <strain evidence="6">CBS 626.80</strain>
    </source>
</reference>
<keyword evidence="4" id="KW-0560">Oxidoreductase</keyword>
<protein>
    <recommendedName>
        <fullName evidence="8">Monooxygenase</fullName>
    </recommendedName>
</protein>
<dbReference type="GO" id="GO:0050661">
    <property type="term" value="F:NADP binding"/>
    <property type="evidence" value="ECO:0007669"/>
    <property type="project" value="InterPro"/>
</dbReference>
<evidence type="ECO:0008006" key="8">
    <source>
        <dbReference type="Google" id="ProtNLM"/>
    </source>
</evidence>
<dbReference type="GO" id="GO:0050660">
    <property type="term" value="F:flavin adenine dinucleotide binding"/>
    <property type="evidence" value="ECO:0007669"/>
    <property type="project" value="InterPro"/>
</dbReference>